<dbReference type="InterPro" id="IPR019052">
    <property type="entry name" value="DUF2383"/>
</dbReference>
<dbReference type="Pfam" id="PF09537">
    <property type="entry name" value="DUF2383"/>
    <property type="match status" value="1"/>
</dbReference>
<evidence type="ECO:0000259" key="2">
    <source>
        <dbReference type="Pfam" id="PF09537"/>
    </source>
</evidence>
<accession>A0A6G6GQ47</accession>
<reference evidence="3 4" key="1">
    <citation type="submission" date="2020-02" db="EMBL/GenBank/DDBJ databases">
        <title>Complete genome sequence of Flavobacteriaceae bacterium.</title>
        <authorList>
            <person name="Kim S.-J."/>
            <person name="Kim Y.-S."/>
            <person name="Kim K.-H."/>
        </authorList>
    </citation>
    <scope>NUCLEOTIDE SEQUENCE [LARGE SCALE GENOMIC DNA]</scope>
    <source>
        <strain evidence="3 4">RR4-40</strain>
    </source>
</reference>
<dbReference type="InterPro" id="IPR012347">
    <property type="entry name" value="Ferritin-like"/>
</dbReference>
<sequence length="187" mass="22112">MKNKYPDFNKLNRLLVACFEAEKLYYNAADDAKTTVLKRFLSFMAVERNRMANTLSNELSSRDIEPLKFEAEKGHQDRTWHEIKEALEHFDTTVILQQCIARDRYNIKRYDELINNHQLPDLTLGILYKQKQQLEWYIKQAEQHKIDPDMKEPATRDEALHGSNKNDKKKDDDDKPDDGRIINLKAM</sequence>
<gene>
    <name evidence="3" type="ORF">G5B37_13755</name>
</gene>
<keyword evidence="4" id="KW-1185">Reference proteome</keyword>
<name>A0A6G6GQ47_9FLAO</name>
<protein>
    <submittedName>
        <fullName evidence="3">DUF2383 domain-containing protein</fullName>
    </submittedName>
</protein>
<feature type="compositionally biased region" description="Basic and acidic residues" evidence="1">
    <location>
        <begin position="146"/>
        <end position="180"/>
    </location>
</feature>
<dbReference type="EMBL" id="CP049057">
    <property type="protein sequence ID" value="QIE60590.1"/>
    <property type="molecule type" value="Genomic_DNA"/>
</dbReference>
<feature type="domain" description="DUF2383" evidence="2">
    <location>
        <begin position="9"/>
        <end position="115"/>
    </location>
</feature>
<organism evidence="3 4">
    <name type="scientific">Rasiella rasia</name>
    <dbReference type="NCBI Taxonomy" id="2744027"/>
    <lineage>
        <taxon>Bacteria</taxon>
        <taxon>Pseudomonadati</taxon>
        <taxon>Bacteroidota</taxon>
        <taxon>Flavobacteriia</taxon>
        <taxon>Flavobacteriales</taxon>
        <taxon>Flavobacteriaceae</taxon>
        <taxon>Rasiella</taxon>
    </lineage>
</organism>
<evidence type="ECO:0000313" key="3">
    <source>
        <dbReference type="EMBL" id="QIE60590.1"/>
    </source>
</evidence>
<feature type="region of interest" description="Disordered" evidence="1">
    <location>
        <begin position="146"/>
        <end position="187"/>
    </location>
</feature>
<dbReference type="Proteomes" id="UP000505306">
    <property type="component" value="Chromosome"/>
</dbReference>
<evidence type="ECO:0000256" key="1">
    <source>
        <dbReference type="SAM" id="MobiDB-lite"/>
    </source>
</evidence>
<dbReference type="Gene3D" id="1.20.1260.10">
    <property type="match status" value="1"/>
</dbReference>
<dbReference type="AlphaFoldDB" id="A0A6G6GQ47"/>
<evidence type="ECO:0000313" key="4">
    <source>
        <dbReference type="Proteomes" id="UP000505306"/>
    </source>
</evidence>
<proteinExistence type="predicted"/>
<dbReference type="RefSeq" id="WP_164680602.1">
    <property type="nucleotide sequence ID" value="NZ_CP049057.1"/>
</dbReference>
<dbReference type="KEGG" id="mgel:G5B37_13755"/>